<gene>
    <name evidence="9" type="ORF">ACFFK8_10175</name>
</gene>
<dbReference type="InterPro" id="IPR001362">
    <property type="entry name" value="Glyco_hydro_32"/>
</dbReference>
<evidence type="ECO:0000256" key="6">
    <source>
        <dbReference type="SAM" id="SignalP"/>
    </source>
</evidence>
<protein>
    <submittedName>
        <fullName evidence="9">Glycoside hydrolase family 32 protein</fullName>
    </submittedName>
</protein>
<comment type="caution">
    <text evidence="9">The sequence shown here is derived from an EMBL/GenBank/DDBJ whole genome shotgun (WGS) entry which is preliminary data.</text>
</comment>
<dbReference type="PROSITE" id="PS51257">
    <property type="entry name" value="PROKAR_LIPOPROTEIN"/>
    <property type="match status" value="1"/>
</dbReference>
<feature type="chain" id="PRO_5047027176" evidence="6">
    <location>
        <begin position="21"/>
        <end position="510"/>
    </location>
</feature>
<dbReference type="Pfam" id="PF08244">
    <property type="entry name" value="Glyco_hydro_32C"/>
    <property type="match status" value="1"/>
</dbReference>
<dbReference type="InterPro" id="IPR013320">
    <property type="entry name" value="ConA-like_dom_sf"/>
</dbReference>
<dbReference type="PANTHER" id="PTHR42800">
    <property type="entry name" value="EXOINULINASE INUD (AFU_ORTHOLOGUE AFUA_5G00480)"/>
    <property type="match status" value="1"/>
</dbReference>
<dbReference type="PROSITE" id="PS00609">
    <property type="entry name" value="GLYCOSYL_HYDROL_F32"/>
    <property type="match status" value="1"/>
</dbReference>
<dbReference type="EMBL" id="JBHLZF010000002">
    <property type="protein sequence ID" value="MFB9898144.1"/>
    <property type="molecule type" value="Genomic_DNA"/>
</dbReference>
<evidence type="ECO:0000256" key="5">
    <source>
        <dbReference type="SAM" id="MobiDB-lite"/>
    </source>
</evidence>
<evidence type="ECO:0000256" key="4">
    <source>
        <dbReference type="RuleBase" id="RU362110"/>
    </source>
</evidence>
<dbReference type="RefSeq" id="WP_027952542.1">
    <property type="nucleotide sequence ID" value="NZ_JADU01000021.1"/>
</dbReference>
<dbReference type="InterPro" id="IPR023296">
    <property type="entry name" value="Glyco_hydro_beta-prop_sf"/>
</dbReference>
<dbReference type="SMART" id="SM00640">
    <property type="entry name" value="Glyco_32"/>
    <property type="match status" value="1"/>
</dbReference>
<sequence>MRQILSFLFLAAACTSMLQACSDREVDPNLGPYASSDTTNGGGTTPIAPSNYDEQYRPQVHYTPKRNWINDPNGLVYANGTYHLFYQYNPQGNGWGNMSWGHATSSDLLHWTEQSVALTRDALGDIFSGSAVVDKDNTAGFGKNAIVAIYTSAGSAQQQSIAYSTDGGNSFAKYDGNPVIASTSADFRDPKVFWYEAGSKWVMELATGNNHSIELWSSPDLKNWTKMSEFTSSTDRCNKGQWECPDLFPLDYKGNEKWVQLVSTNPGGPVSGSGTMYFIGSFDGTRFIADQDFDYPLWLDYGSDNYAGVTWNNTSGRRTYIGWMNNWNYAGSVPATPWRSAFTLPRDLKLIEYQGKPLLASTMVSETETLGGEWREATDGMLRNTDACQLQVTMPTTQNWILTLQNAQNDQYAITYDAPSRRIIADRGTRTGASSFAANFAIPSVNMPINTEGNEVTLDLYIDRSSVELLTSTGSAAMTNVVYPKAVYHRLSTTVTPSLVRVRDLKRVWP</sequence>
<dbReference type="Gene3D" id="2.60.120.560">
    <property type="entry name" value="Exo-inulinase, domain 1"/>
    <property type="match status" value="1"/>
</dbReference>
<keyword evidence="6" id="KW-0732">Signal</keyword>
<keyword evidence="2 4" id="KW-0378">Hydrolase</keyword>
<name>A0ABV5ZPQ4_9BACT</name>
<organism evidence="9 10">
    <name type="scientific">Hallella seregens ATCC 51272</name>
    <dbReference type="NCBI Taxonomy" id="1336250"/>
    <lineage>
        <taxon>Bacteria</taxon>
        <taxon>Pseudomonadati</taxon>
        <taxon>Bacteroidota</taxon>
        <taxon>Bacteroidia</taxon>
        <taxon>Bacteroidales</taxon>
        <taxon>Prevotellaceae</taxon>
        <taxon>Hallella</taxon>
    </lineage>
</organism>
<dbReference type="InterPro" id="IPR018053">
    <property type="entry name" value="Glyco_hydro_32_AS"/>
</dbReference>
<dbReference type="SUPFAM" id="SSF75005">
    <property type="entry name" value="Arabinanase/levansucrase/invertase"/>
    <property type="match status" value="1"/>
</dbReference>
<comment type="similarity">
    <text evidence="1 4">Belongs to the glycosyl hydrolase 32 family.</text>
</comment>
<dbReference type="Pfam" id="PF00251">
    <property type="entry name" value="Glyco_hydro_32N"/>
    <property type="match status" value="1"/>
</dbReference>
<proteinExistence type="inferred from homology"/>
<dbReference type="PANTHER" id="PTHR42800:SF1">
    <property type="entry name" value="EXOINULINASE INUD (AFU_ORTHOLOGUE AFUA_5G00480)"/>
    <property type="match status" value="1"/>
</dbReference>
<dbReference type="InterPro" id="IPR013189">
    <property type="entry name" value="Glyco_hydro_32_C"/>
</dbReference>
<reference evidence="9 10" key="1">
    <citation type="submission" date="2024-09" db="EMBL/GenBank/DDBJ databases">
        <authorList>
            <person name="Sun Q."/>
            <person name="Mori K."/>
        </authorList>
    </citation>
    <scope>NUCLEOTIDE SEQUENCE [LARGE SCALE GENOMIC DNA]</scope>
    <source>
        <strain evidence="9 10">ATCC 51272</strain>
    </source>
</reference>
<accession>A0ABV5ZPQ4</accession>
<feature type="domain" description="Glycosyl hydrolase family 32 N-terminal" evidence="7">
    <location>
        <begin position="61"/>
        <end position="356"/>
    </location>
</feature>
<evidence type="ECO:0000259" key="7">
    <source>
        <dbReference type="Pfam" id="PF00251"/>
    </source>
</evidence>
<evidence type="ECO:0000313" key="9">
    <source>
        <dbReference type="EMBL" id="MFB9898144.1"/>
    </source>
</evidence>
<evidence type="ECO:0000256" key="2">
    <source>
        <dbReference type="ARBA" id="ARBA00022801"/>
    </source>
</evidence>
<dbReference type="SUPFAM" id="SSF49899">
    <property type="entry name" value="Concanavalin A-like lectins/glucanases"/>
    <property type="match status" value="1"/>
</dbReference>
<evidence type="ECO:0000256" key="3">
    <source>
        <dbReference type="ARBA" id="ARBA00023295"/>
    </source>
</evidence>
<keyword evidence="3 4" id="KW-0326">Glycosidase</keyword>
<dbReference type="CDD" id="cd18622">
    <property type="entry name" value="GH32_Inu-like"/>
    <property type="match status" value="1"/>
</dbReference>
<dbReference type="GO" id="GO:0016787">
    <property type="term" value="F:hydrolase activity"/>
    <property type="evidence" value="ECO:0007669"/>
    <property type="project" value="UniProtKB-KW"/>
</dbReference>
<keyword evidence="10" id="KW-1185">Reference proteome</keyword>
<evidence type="ECO:0000256" key="1">
    <source>
        <dbReference type="ARBA" id="ARBA00009902"/>
    </source>
</evidence>
<feature type="signal peptide" evidence="6">
    <location>
        <begin position="1"/>
        <end position="20"/>
    </location>
</feature>
<dbReference type="Proteomes" id="UP001589688">
    <property type="component" value="Unassembled WGS sequence"/>
</dbReference>
<evidence type="ECO:0000313" key="10">
    <source>
        <dbReference type="Proteomes" id="UP001589688"/>
    </source>
</evidence>
<feature type="domain" description="Glycosyl hydrolase family 32 C-terminal" evidence="8">
    <location>
        <begin position="384"/>
        <end position="493"/>
    </location>
</feature>
<feature type="region of interest" description="Disordered" evidence="5">
    <location>
        <begin position="31"/>
        <end position="53"/>
    </location>
</feature>
<dbReference type="InterPro" id="IPR013148">
    <property type="entry name" value="Glyco_hydro_32_N"/>
</dbReference>
<dbReference type="Gene3D" id="2.115.10.20">
    <property type="entry name" value="Glycosyl hydrolase domain, family 43"/>
    <property type="match status" value="1"/>
</dbReference>
<evidence type="ECO:0000259" key="8">
    <source>
        <dbReference type="Pfam" id="PF08244"/>
    </source>
</evidence>